<evidence type="ECO:0000256" key="1">
    <source>
        <dbReference type="ARBA" id="ARBA00004141"/>
    </source>
</evidence>
<evidence type="ECO:0000313" key="11">
    <source>
        <dbReference type="Proteomes" id="UP000429607"/>
    </source>
</evidence>
<keyword evidence="7" id="KW-0472">Membrane</keyword>
<dbReference type="PROSITE" id="PS50893">
    <property type="entry name" value="ABC_TRANSPORTER_2"/>
    <property type="match status" value="1"/>
</dbReference>
<dbReference type="FunFam" id="3.40.50.300:FF:000528">
    <property type="entry name" value="ABC transporter G family member 31"/>
    <property type="match status" value="1"/>
</dbReference>
<dbReference type="InterPro" id="IPR003439">
    <property type="entry name" value="ABC_transporter-like_ATP-bd"/>
</dbReference>
<evidence type="ECO:0000256" key="3">
    <source>
        <dbReference type="ARBA" id="ARBA00022692"/>
    </source>
</evidence>
<evidence type="ECO:0000259" key="8">
    <source>
        <dbReference type="PROSITE" id="PS50893"/>
    </source>
</evidence>
<sequence>MDERNSATGDNLKHLGYESGSALMAHGPHELHRHMATKLETALGHSVPQMDVRFRNLSLSADIVVVDSDSSKHELPTIPNRSVHYRHYLPNELKKVFVGPKKRTVRKEILKDISGVFKPGKLTLLLGQPGSGKSALMKMLSGRFSIEKNITVEGDITFNNVPREEVIQTLPQFVSYVNQRDKHFPTLTVKETLEFAHKFCGGELMRRGEELLTKGSEKENMEALEATKAYFAHYPEVVIQQLGLQNCQDTIVGDAMLRGISGGERKRVTTGEIEFGMKYVSLMDEISTGLDSAATYEISTGLDSAATYDIIDTQRSVAHTLRKNVVIALLQPSPGVFSLFDDVMILNEGELMYHGPCDRVQEYFDSLGFSCPPERDIADYLLDLGTAE</sequence>
<dbReference type="GO" id="GO:0016020">
    <property type="term" value="C:membrane"/>
    <property type="evidence" value="ECO:0007669"/>
    <property type="project" value="UniProtKB-SubCell"/>
</dbReference>
<dbReference type="EMBL" id="QXFT01001594">
    <property type="protein sequence ID" value="KAE9314698.1"/>
    <property type="molecule type" value="Genomic_DNA"/>
</dbReference>
<dbReference type="InterPro" id="IPR027417">
    <property type="entry name" value="P-loop_NTPase"/>
</dbReference>
<dbReference type="GO" id="GO:0005524">
    <property type="term" value="F:ATP binding"/>
    <property type="evidence" value="ECO:0007669"/>
    <property type="project" value="UniProtKB-KW"/>
</dbReference>
<comment type="subcellular location">
    <subcellularLocation>
        <location evidence="1">Membrane</location>
        <topology evidence="1">Multi-pass membrane protein</topology>
    </subcellularLocation>
</comment>
<evidence type="ECO:0000256" key="7">
    <source>
        <dbReference type="ARBA" id="ARBA00023136"/>
    </source>
</evidence>
<dbReference type="EMBL" id="QXFV01001653">
    <property type="protein sequence ID" value="KAE9001082.1"/>
    <property type="molecule type" value="Genomic_DNA"/>
</dbReference>
<dbReference type="Proteomes" id="UP000429607">
    <property type="component" value="Unassembled WGS sequence"/>
</dbReference>
<dbReference type="Proteomes" id="UP000434957">
    <property type="component" value="Unassembled WGS sequence"/>
</dbReference>
<evidence type="ECO:0000256" key="6">
    <source>
        <dbReference type="ARBA" id="ARBA00022989"/>
    </source>
</evidence>
<dbReference type="Pfam" id="PF00005">
    <property type="entry name" value="ABC_tran"/>
    <property type="match status" value="1"/>
</dbReference>
<keyword evidence="2" id="KW-0813">Transport</keyword>
<keyword evidence="12" id="KW-1185">Reference proteome</keyword>
<proteinExistence type="predicted"/>
<dbReference type="GO" id="GO:0140359">
    <property type="term" value="F:ABC-type transporter activity"/>
    <property type="evidence" value="ECO:0007669"/>
    <property type="project" value="InterPro"/>
</dbReference>
<gene>
    <name evidence="9" type="ORF">PR001_g18621</name>
    <name evidence="10" type="ORF">PR003_g19181</name>
</gene>
<feature type="domain" description="ABC transporter" evidence="8">
    <location>
        <begin position="91"/>
        <end position="373"/>
    </location>
</feature>
<dbReference type="Gene3D" id="3.40.50.300">
    <property type="entry name" value="P-loop containing nucleotide triphosphate hydrolases"/>
    <property type="match status" value="1"/>
</dbReference>
<dbReference type="SUPFAM" id="SSF52540">
    <property type="entry name" value="P-loop containing nucleoside triphosphate hydrolases"/>
    <property type="match status" value="1"/>
</dbReference>
<evidence type="ECO:0000256" key="4">
    <source>
        <dbReference type="ARBA" id="ARBA00022741"/>
    </source>
</evidence>
<dbReference type="GO" id="GO:0016887">
    <property type="term" value="F:ATP hydrolysis activity"/>
    <property type="evidence" value="ECO:0007669"/>
    <property type="project" value="InterPro"/>
</dbReference>
<name>A0A6A4DZJ0_9STRA</name>
<evidence type="ECO:0000256" key="2">
    <source>
        <dbReference type="ARBA" id="ARBA00022448"/>
    </source>
</evidence>
<comment type="caution">
    <text evidence="10">The sequence shown here is derived from an EMBL/GenBank/DDBJ whole genome shotgun (WGS) entry which is preliminary data.</text>
</comment>
<dbReference type="InterPro" id="IPR043926">
    <property type="entry name" value="ABCG_dom"/>
</dbReference>
<dbReference type="InterPro" id="IPR003593">
    <property type="entry name" value="AAA+_ATPase"/>
</dbReference>
<evidence type="ECO:0000256" key="5">
    <source>
        <dbReference type="ARBA" id="ARBA00022840"/>
    </source>
</evidence>
<dbReference type="AlphaFoldDB" id="A0A6A4DZJ0"/>
<evidence type="ECO:0000313" key="12">
    <source>
        <dbReference type="Proteomes" id="UP000434957"/>
    </source>
</evidence>
<keyword evidence="6" id="KW-1133">Transmembrane helix</keyword>
<keyword evidence="4" id="KW-0547">Nucleotide-binding</keyword>
<reference evidence="10 12" key="1">
    <citation type="submission" date="2018-08" db="EMBL/GenBank/DDBJ databases">
        <title>Genomic investigation of the strawberry pathogen Phytophthora fragariae indicates pathogenicity is determined by transcriptional variation in three key races.</title>
        <authorList>
            <person name="Adams T.M."/>
            <person name="Armitage A.D."/>
            <person name="Sobczyk M.K."/>
            <person name="Bates H.J."/>
            <person name="Dunwell J.M."/>
            <person name="Nellist C.F."/>
            <person name="Harrison R.J."/>
        </authorList>
    </citation>
    <scope>NUCLEOTIDE SEQUENCE [LARGE SCALE GENOMIC DNA]</scope>
    <source>
        <strain evidence="9 11">SCRP249</strain>
        <strain evidence="10 12">SCRP333</strain>
    </source>
</reference>
<accession>A0A6A4DZJ0</accession>
<evidence type="ECO:0000313" key="10">
    <source>
        <dbReference type="EMBL" id="KAE9314698.1"/>
    </source>
</evidence>
<keyword evidence="5" id="KW-0067">ATP-binding</keyword>
<dbReference type="Pfam" id="PF19055">
    <property type="entry name" value="ABC2_membrane_7"/>
    <property type="match status" value="1"/>
</dbReference>
<organism evidence="10 12">
    <name type="scientific">Phytophthora rubi</name>
    <dbReference type="NCBI Taxonomy" id="129364"/>
    <lineage>
        <taxon>Eukaryota</taxon>
        <taxon>Sar</taxon>
        <taxon>Stramenopiles</taxon>
        <taxon>Oomycota</taxon>
        <taxon>Peronosporomycetes</taxon>
        <taxon>Peronosporales</taxon>
        <taxon>Peronosporaceae</taxon>
        <taxon>Phytophthora</taxon>
    </lineage>
</organism>
<protein>
    <recommendedName>
        <fullName evidence="8">ABC transporter domain-containing protein</fullName>
    </recommendedName>
</protein>
<keyword evidence="3" id="KW-0812">Transmembrane</keyword>
<dbReference type="PANTHER" id="PTHR19241">
    <property type="entry name" value="ATP-BINDING CASSETTE TRANSPORTER"/>
    <property type="match status" value="1"/>
</dbReference>
<dbReference type="SMART" id="SM00382">
    <property type="entry name" value="AAA"/>
    <property type="match status" value="1"/>
</dbReference>
<evidence type="ECO:0000313" key="9">
    <source>
        <dbReference type="EMBL" id="KAE9001082.1"/>
    </source>
</evidence>